<evidence type="ECO:0000313" key="3">
    <source>
        <dbReference type="Proteomes" id="UP001243420"/>
    </source>
</evidence>
<sequence length="329" mass="34449">MTALEGIDRFETVALWRETAGAQRREVYIAIGEAELVVQDRAGAALSHWSLPALERLNPGEMPARYVPAPGAGEELEIAEPEMVAALERLAAAVAMGRRRPGALRRVLIGLGLGFAAGLVAIWLPGAMRDQAARMMPAPQRAEIGQRLLTELTALTGPPCDAILGAEALDILEARLVPGADMRLAVLRDLPQPALALPGDLFVLSDSVLVTQDEPAVAAGHLLATALTARLEPPLRDLLAGLGPFDLMRLLASGEVTEEAIAGHVEGLLLSDPALADAALLRDGFAAARLDWAPFARDAGLPAGAPGAADLPPVLDDTTWLSLQGICDG</sequence>
<keyword evidence="1" id="KW-0812">Transmembrane</keyword>
<feature type="transmembrane region" description="Helical" evidence="1">
    <location>
        <begin position="107"/>
        <end position="126"/>
    </location>
</feature>
<evidence type="ECO:0008006" key="4">
    <source>
        <dbReference type="Google" id="ProtNLM"/>
    </source>
</evidence>
<dbReference type="RefSeq" id="WP_279965599.1">
    <property type="nucleotide sequence ID" value="NZ_CP122537.1"/>
</dbReference>
<proteinExistence type="predicted"/>
<dbReference type="EMBL" id="CP122537">
    <property type="protein sequence ID" value="WGH78848.1"/>
    <property type="molecule type" value="Genomic_DNA"/>
</dbReference>
<name>A0ABY8LBZ2_9RHOB</name>
<evidence type="ECO:0000256" key="1">
    <source>
        <dbReference type="SAM" id="Phobius"/>
    </source>
</evidence>
<dbReference type="Proteomes" id="UP001243420">
    <property type="component" value="Chromosome"/>
</dbReference>
<keyword evidence="1" id="KW-0472">Membrane</keyword>
<keyword evidence="1" id="KW-1133">Transmembrane helix</keyword>
<protein>
    <recommendedName>
        <fullName evidence="4">GspL cytoplasmic actin-ATPase-like domain-containing protein</fullName>
    </recommendedName>
</protein>
<gene>
    <name evidence="2" type="ORF">P8627_00895</name>
</gene>
<keyword evidence="3" id="KW-1185">Reference proteome</keyword>
<accession>A0ABY8LBZ2</accession>
<reference evidence="2 3" key="1">
    <citation type="submission" date="2023-04" db="EMBL/GenBank/DDBJ databases">
        <title>Jannaschia ovalis sp. nov., a marine bacterium isolated from sea tidal flat.</title>
        <authorList>
            <person name="Kwon D.Y."/>
            <person name="Kim J.-J."/>
        </authorList>
    </citation>
    <scope>NUCLEOTIDE SEQUENCE [LARGE SCALE GENOMIC DNA]</scope>
    <source>
        <strain evidence="2 3">GRR-S6-38</strain>
    </source>
</reference>
<evidence type="ECO:0000313" key="2">
    <source>
        <dbReference type="EMBL" id="WGH78848.1"/>
    </source>
</evidence>
<organism evidence="2 3">
    <name type="scientific">Jannaschia ovalis</name>
    <dbReference type="NCBI Taxonomy" id="3038773"/>
    <lineage>
        <taxon>Bacteria</taxon>
        <taxon>Pseudomonadati</taxon>
        <taxon>Pseudomonadota</taxon>
        <taxon>Alphaproteobacteria</taxon>
        <taxon>Rhodobacterales</taxon>
        <taxon>Roseobacteraceae</taxon>
        <taxon>Jannaschia</taxon>
    </lineage>
</organism>